<dbReference type="PANTHER" id="PTHR10000">
    <property type="entry name" value="PHOSPHOSERINE PHOSPHATASE"/>
    <property type="match status" value="1"/>
</dbReference>
<keyword evidence="2" id="KW-1185">Reference proteome</keyword>
<dbReference type="InterPro" id="IPR006379">
    <property type="entry name" value="HAD-SF_hydro_IIB"/>
</dbReference>
<dbReference type="Gene3D" id="3.40.50.1000">
    <property type="entry name" value="HAD superfamily/HAD-like"/>
    <property type="match status" value="1"/>
</dbReference>
<reference evidence="1 2" key="1">
    <citation type="submission" date="2024-03" db="EMBL/GenBank/DDBJ databases">
        <title>Human intestinal bacterial collection.</title>
        <authorList>
            <person name="Pauvert C."/>
            <person name="Hitch T.C.A."/>
            <person name="Clavel T."/>
        </authorList>
    </citation>
    <scope>NUCLEOTIDE SEQUENCE [LARGE SCALE GENOMIC DNA]</scope>
    <source>
        <strain evidence="1 2">CLA-JM-H11</strain>
    </source>
</reference>
<evidence type="ECO:0000313" key="1">
    <source>
        <dbReference type="EMBL" id="MEQ2521675.1"/>
    </source>
</evidence>
<dbReference type="GO" id="GO:0016787">
    <property type="term" value="F:hydrolase activity"/>
    <property type="evidence" value="ECO:0007669"/>
    <property type="project" value="UniProtKB-KW"/>
</dbReference>
<dbReference type="Proteomes" id="UP001477672">
    <property type="component" value="Unassembled WGS sequence"/>
</dbReference>
<dbReference type="PANTHER" id="PTHR10000:SF8">
    <property type="entry name" value="HAD SUPERFAMILY HYDROLASE-LIKE, TYPE 3"/>
    <property type="match status" value="1"/>
</dbReference>
<gene>
    <name evidence="1" type="ORF">WMO24_14745</name>
</gene>
<dbReference type="NCBIfam" id="TIGR01484">
    <property type="entry name" value="HAD-SF-IIB"/>
    <property type="match status" value="1"/>
</dbReference>
<dbReference type="InterPro" id="IPR023214">
    <property type="entry name" value="HAD_sf"/>
</dbReference>
<organism evidence="1 2">
    <name type="scientific">Ruthenibacterium intestinale</name>
    <dbReference type="NCBI Taxonomy" id="3133163"/>
    <lineage>
        <taxon>Bacteria</taxon>
        <taxon>Bacillati</taxon>
        <taxon>Bacillota</taxon>
        <taxon>Clostridia</taxon>
        <taxon>Eubacteriales</taxon>
        <taxon>Oscillospiraceae</taxon>
        <taxon>Ruthenibacterium</taxon>
    </lineage>
</organism>
<keyword evidence="1" id="KW-0378">Hydrolase</keyword>
<proteinExistence type="predicted"/>
<dbReference type="Pfam" id="PF08282">
    <property type="entry name" value="Hydrolase_3"/>
    <property type="match status" value="1"/>
</dbReference>
<sequence>MIESLRDILVVSDIDNTLLTPTEGIPSVNKATIQLFCALGGKFTVATGRTVESVQQRLGDLTLSAPAITGGGGVLCDFSTGERIKNEVLPRAVAYRALEDIYCKFPTVGIEVMGADGLLYVVRGNEYVQRHLCQEELSCLLIPLEEIHCEWNKVLFAGDHELLGRVKAFVEARYYPGIYFVETDSMYYEILPEGVSKGQALRDLCRYLKIPVENTIAIGDYYNDIELLQTAGHSVAVRNAPGEVQLAADEITSSCMDGGVAEVLYRLIRQYARECDSASRN</sequence>
<dbReference type="Gene3D" id="3.30.1240.10">
    <property type="match status" value="1"/>
</dbReference>
<dbReference type="SUPFAM" id="SSF56784">
    <property type="entry name" value="HAD-like"/>
    <property type="match status" value="1"/>
</dbReference>
<dbReference type="InterPro" id="IPR036412">
    <property type="entry name" value="HAD-like_sf"/>
</dbReference>
<accession>A0ABV1GIK1</accession>
<dbReference type="RefSeq" id="WP_349217144.1">
    <property type="nucleotide sequence ID" value="NZ_JBBMFA010000113.1"/>
</dbReference>
<name>A0ABV1GIK1_9FIRM</name>
<protein>
    <submittedName>
        <fullName evidence="1">HAD-IIB family hydrolase</fullName>
    </submittedName>
</protein>
<evidence type="ECO:0000313" key="2">
    <source>
        <dbReference type="Proteomes" id="UP001477672"/>
    </source>
</evidence>
<comment type="caution">
    <text evidence="1">The sequence shown here is derived from an EMBL/GenBank/DDBJ whole genome shotgun (WGS) entry which is preliminary data.</text>
</comment>
<dbReference type="EMBL" id="JBBMFA010000113">
    <property type="protein sequence ID" value="MEQ2521675.1"/>
    <property type="molecule type" value="Genomic_DNA"/>
</dbReference>